<dbReference type="GO" id="GO:0003755">
    <property type="term" value="F:peptidyl-prolyl cis-trans isomerase activity"/>
    <property type="evidence" value="ECO:0007669"/>
    <property type="project" value="UniProtKB-EC"/>
</dbReference>
<comment type="catalytic activity">
    <reaction evidence="1 6">
        <text>[protein]-peptidylproline (omega=180) = [protein]-peptidylproline (omega=0)</text>
        <dbReference type="Rhea" id="RHEA:16237"/>
        <dbReference type="Rhea" id="RHEA-COMP:10747"/>
        <dbReference type="Rhea" id="RHEA-COMP:10748"/>
        <dbReference type="ChEBI" id="CHEBI:83833"/>
        <dbReference type="ChEBI" id="CHEBI:83834"/>
        <dbReference type="EC" id="5.2.1.8"/>
    </reaction>
</comment>
<evidence type="ECO:0000256" key="1">
    <source>
        <dbReference type="ARBA" id="ARBA00000971"/>
    </source>
</evidence>
<evidence type="ECO:0000256" key="8">
    <source>
        <dbReference type="SAM" id="SignalP"/>
    </source>
</evidence>
<dbReference type="Pfam" id="PF00254">
    <property type="entry name" value="FKBP_C"/>
    <property type="match status" value="2"/>
</dbReference>
<dbReference type="SUPFAM" id="SSF54534">
    <property type="entry name" value="FKBP-like"/>
    <property type="match status" value="2"/>
</dbReference>
<accession>A0ABT2CHP5</accession>
<dbReference type="InterPro" id="IPR001179">
    <property type="entry name" value="PPIase_FKBP_dom"/>
</dbReference>
<dbReference type="PROSITE" id="PS51257">
    <property type="entry name" value="PROKAR_LIPOPROTEIN"/>
    <property type="match status" value="1"/>
</dbReference>
<proteinExistence type="inferred from homology"/>
<evidence type="ECO:0000313" key="11">
    <source>
        <dbReference type="Proteomes" id="UP001431313"/>
    </source>
</evidence>
<keyword evidence="11" id="KW-1185">Reference proteome</keyword>
<dbReference type="PANTHER" id="PTHR43811">
    <property type="entry name" value="FKBP-TYPE PEPTIDYL-PROLYL CIS-TRANS ISOMERASE FKPA"/>
    <property type="match status" value="1"/>
</dbReference>
<dbReference type="EMBL" id="JANUGQ010000007">
    <property type="protein sequence ID" value="MCS0636139.1"/>
    <property type="molecule type" value="Genomic_DNA"/>
</dbReference>
<name>A0ABT2CHP5_9ACTN</name>
<dbReference type="PROSITE" id="PS50059">
    <property type="entry name" value="FKBP_PPIASE"/>
    <property type="match status" value="2"/>
</dbReference>
<sequence length="337" mass="34775">MRRRLAALLIVPALLLTACGGEDSDAKKDDASSASPDASSPSAAPAPKPVESASPLPTVTGDKGKKPNIAIPQGNPSSAFVVRTISEGDGPAVKAGDLVQADYTVKLWKGGKELGSSYDQGGVPQVIDAGAKGIIPAFAEGVNGKKIGSRVLVVAPPNAAFGAAGQQQLGVKGTDTLVFVLDIKGVMPKKAEGEQADIPANLPQVDASKEEPATIKIPKNDPPAKLVSDVLIEGKGPEVKNGQMVYMQYTGAAWKINEGKAKAEIFDSSWTAGKPFNTAIGQGQVIEGWDKGLVGKKVGSRVLLVIPPAQAYKDQDKGPQLPANSTLVFVVDIIGAM</sequence>
<organism evidence="10 11">
    <name type="scientific">Streptomyces pyxinae</name>
    <dbReference type="NCBI Taxonomy" id="2970734"/>
    <lineage>
        <taxon>Bacteria</taxon>
        <taxon>Bacillati</taxon>
        <taxon>Actinomycetota</taxon>
        <taxon>Actinomycetes</taxon>
        <taxon>Kitasatosporales</taxon>
        <taxon>Streptomycetaceae</taxon>
        <taxon>Streptomyces</taxon>
    </lineage>
</organism>
<feature type="signal peptide" evidence="8">
    <location>
        <begin position="1"/>
        <end position="20"/>
    </location>
</feature>
<dbReference type="InterPro" id="IPR046357">
    <property type="entry name" value="PPIase_dom_sf"/>
</dbReference>
<dbReference type="Proteomes" id="UP001431313">
    <property type="component" value="Unassembled WGS sequence"/>
</dbReference>
<evidence type="ECO:0000259" key="9">
    <source>
        <dbReference type="PROSITE" id="PS50059"/>
    </source>
</evidence>
<evidence type="ECO:0000256" key="7">
    <source>
        <dbReference type="SAM" id="MobiDB-lite"/>
    </source>
</evidence>
<dbReference type="Gene3D" id="3.10.50.40">
    <property type="match status" value="2"/>
</dbReference>
<comment type="similarity">
    <text evidence="2">Belongs to the FKBP-type PPIase family.</text>
</comment>
<evidence type="ECO:0000256" key="6">
    <source>
        <dbReference type="PROSITE-ProRule" id="PRU00277"/>
    </source>
</evidence>
<evidence type="ECO:0000256" key="5">
    <source>
        <dbReference type="ARBA" id="ARBA00023235"/>
    </source>
</evidence>
<feature type="domain" description="PPIase FKBP-type" evidence="9">
    <location>
        <begin position="242"/>
        <end position="337"/>
    </location>
</feature>
<keyword evidence="8" id="KW-0732">Signal</keyword>
<dbReference type="EC" id="5.2.1.8" evidence="3 6"/>
<feature type="compositionally biased region" description="Low complexity" evidence="7">
    <location>
        <begin position="32"/>
        <end position="45"/>
    </location>
</feature>
<feature type="domain" description="PPIase FKBP-type" evidence="9">
    <location>
        <begin position="96"/>
        <end position="187"/>
    </location>
</feature>
<keyword evidence="5 6" id="KW-0413">Isomerase</keyword>
<evidence type="ECO:0000256" key="2">
    <source>
        <dbReference type="ARBA" id="ARBA00006577"/>
    </source>
</evidence>
<protein>
    <recommendedName>
        <fullName evidence="3 6">peptidylprolyl isomerase</fullName>
        <ecNumber evidence="3 6">5.2.1.8</ecNumber>
    </recommendedName>
</protein>
<comment type="caution">
    <text evidence="10">The sequence shown here is derived from an EMBL/GenBank/DDBJ whole genome shotgun (WGS) entry which is preliminary data.</text>
</comment>
<dbReference type="RefSeq" id="WP_258787131.1">
    <property type="nucleotide sequence ID" value="NZ_JANUGQ010000007.1"/>
</dbReference>
<dbReference type="PANTHER" id="PTHR43811:SF19">
    <property type="entry name" value="39 KDA FK506-BINDING NUCLEAR PROTEIN"/>
    <property type="match status" value="1"/>
</dbReference>
<keyword evidence="4 6" id="KW-0697">Rotamase</keyword>
<evidence type="ECO:0000313" key="10">
    <source>
        <dbReference type="EMBL" id="MCS0636139.1"/>
    </source>
</evidence>
<reference evidence="10" key="1">
    <citation type="submission" date="2022-08" db="EMBL/GenBank/DDBJ databases">
        <authorList>
            <person name="Somphong A."/>
            <person name="Phongsopitanun W."/>
        </authorList>
    </citation>
    <scope>NUCLEOTIDE SEQUENCE</scope>
    <source>
        <strain evidence="10">LP05-1</strain>
    </source>
</reference>
<feature type="region of interest" description="Disordered" evidence="7">
    <location>
        <begin position="21"/>
        <end position="75"/>
    </location>
</feature>
<gene>
    <name evidence="10" type="ORF">NX801_10790</name>
</gene>
<evidence type="ECO:0000256" key="4">
    <source>
        <dbReference type="ARBA" id="ARBA00023110"/>
    </source>
</evidence>
<evidence type="ECO:0000256" key="3">
    <source>
        <dbReference type="ARBA" id="ARBA00013194"/>
    </source>
</evidence>
<feature type="chain" id="PRO_5045052508" description="peptidylprolyl isomerase" evidence="8">
    <location>
        <begin position="21"/>
        <end position="337"/>
    </location>
</feature>